<organism evidence="12 13">
    <name type="scientific">Pacificibacter maritimus</name>
    <dbReference type="NCBI Taxonomy" id="762213"/>
    <lineage>
        <taxon>Bacteria</taxon>
        <taxon>Pseudomonadati</taxon>
        <taxon>Pseudomonadota</taxon>
        <taxon>Alphaproteobacteria</taxon>
        <taxon>Rhodobacterales</taxon>
        <taxon>Roseobacteraceae</taxon>
        <taxon>Pacificibacter</taxon>
    </lineage>
</organism>
<dbReference type="InterPro" id="IPR002586">
    <property type="entry name" value="CobQ/CobB/MinD/ParA_Nub-bd_dom"/>
</dbReference>
<evidence type="ECO:0000256" key="7">
    <source>
        <dbReference type="ARBA" id="ARBA00022842"/>
    </source>
</evidence>
<keyword evidence="13" id="KW-1185">Reference proteome</keyword>
<evidence type="ECO:0000256" key="1">
    <source>
        <dbReference type="ARBA" id="ARBA00001946"/>
    </source>
</evidence>
<dbReference type="Pfam" id="PF01656">
    <property type="entry name" value="CbiA"/>
    <property type="match status" value="1"/>
</dbReference>
<dbReference type="InterPro" id="IPR027417">
    <property type="entry name" value="P-loop_NTPase"/>
</dbReference>
<keyword evidence="3 9" id="KW-0169">Cobalamin biosynthesis</keyword>
<dbReference type="GO" id="GO:0005524">
    <property type="term" value="F:ATP binding"/>
    <property type="evidence" value="ECO:0007669"/>
    <property type="project" value="UniProtKB-UniRule"/>
</dbReference>
<dbReference type="PROSITE" id="PS51274">
    <property type="entry name" value="GATASE_COBBQ"/>
    <property type="match status" value="1"/>
</dbReference>
<dbReference type="NCBIfam" id="TIGR00379">
    <property type="entry name" value="cobB"/>
    <property type="match status" value="1"/>
</dbReference>
<dbReference type="SUPFAM" id="SSF52317">
    <property type="entry name" value="Class I glutamine amidotransferase-like"/>
    <property type="match status" value="1"/>
</dbReference>
<dbReference type="AlphaFoldDB" id="A0A3N4UNG9"/>
<evidence type="ECO:0000256" key="4">
    <source>
        <dbReference type="ARBA" id="ARBA00022598"/>
    </source>
</evidence>
<dbReference type="Gene3D" id="3.40.50.300">
    <property type="entry name" value="P-loop containing nucleotide triphosphate hydrolases"/>
    <property type="match status" value="1"/>
</dbReference>
<evidence type="ECO:0000256" key="8">
    <source>
        <dbReference type="ARBA" id="ARBA00022962"/>
    </source>
</evidence>
<reference evidence="12 13" key="1">
    <citation type="submission" date="2018-11" db="EMBL/GenBank/DDBJ databases">
        <title>Genomic Encyclopedia of Type Strains, Phase IV (KMG-IV): sequencing the most valuable type-strain genomes for metagenomic binning, comparative biology and taxonomic classification.</title>
        <authorList>
            <person name="Goeker M."/>
        </authorList>
    </citation>
    <scope>NUCLEOTIDE SEQUENCE [LARGE SCALE GENOMIC DNA]</scope>
    <source>
        <strain evidence="12 13">DSM 104731</strain>
    </source>
</reference>
<comment type="domain">
    <text evidence="9">Comprises of two domains. The C-terminal domain contains the binding site for glutamine and catalyzes the hydrolysis of this substrate to glutamate and ammonia. The N-terminal domain is anticipated to bind ATP and hydrogenobyrinate and catalyzes the ultimate synthesis of the diamide product. The ammonia produced via the glutaminase domain is probably translocated to the adjacent domain via a molecular tunnel, where it reacts with an activated intermediate.</text>
</comment>
<dbReference type="EMBL" id="RKQK01000001">
    <property type="protein sequence ID" value="RPE71558.1"/>
    <property type="molecule type" value="Genomic_DNA"/>
</dbReference>
<dbReference type="PANTHER" id="PTHR43873">
    <property type="entry name" value="COBYRINATE A,C-DIAMIDE SYNTHASE"/>
    <property type="match status" value="1"/>
</dbReference>
<feature type="active site" description="Nucleophile" evidence="9">
    <location>
        <position position="325"/>
    </location>
</feature>
<feature type="domain" description="CobB/CobQ-like glutamine amidotransferase" evidence="11">
    <location>
        <begin position="244"/>
        <end position="425"/>
    </location>
</feature>
<comment type="cofactor">
    <cofactor evidence="1 9">
        <name>Mg(2+)</name>
        <dbReference type="ChEBI" id="CHEBI:18420"/>
    </cofactor>
</comment>
<comment type="function">
    <text evidence="9">Catalyzes the ATP-dependent amidation of the two carboxylate groups at positions a and c of hydrogenobyrinate, using either L-glutamine or ammonia as the nitrogen source.</text>
</comment>
<sequence>MSRAIVIAAPSSGSGKTTITLGLLRALARRALPVRGAKSGPDYIDPRFHEAACGQTCFNLDAWAMGPDRLHSLAQDGEDTVLIEGAMGLFDGAGHIDPARDGKGASADLARLFNCPVVLVVDASRMAQSIAPVLAGFARHDPNVKIAGVILNKVGSPRHAQMLRRALAPVGLPVLGAVPRDNTLAHPDRHLGLVQAHERSDLEDFLDQAADCVEAHVDIDALLSLCSEIPQGQPPQRLAPPAQKIAIAQDQAFAFAYPHILADWQAQGAELSFFSPLADQAPAPADFVYLPGGYPELHAGALAGNTRFLQGLRAAATQAQIYGECGGYMVLGAGLIDADGHRHEMAGLLGLETSFQTRKLHLGYRNLTAHTPMFHGHWKAHEFHYATTVSAKGQPLFSVTDAMDKDLPDTGLVDGSVSGSFMHLIDRGTAERTEP</sequence>
<dbReference type="OrthoDB" id="9764035at2"/>
<name>A0A3N4UNG9_9RHOB</name>
<comment type="similarity">
    <text evidence="9">Belongs to the CobB/CbiA family.</text>
</comment>
<dbReference type="UniPathway" id="UPA00148">
    <property type="reaction ID" value="UER00220"/>
</dbReference>
<dbReference type="RefSeq" id="WP_123791764.1">
    <property type="nucleotide sequence ID" value="NZ_RKQK01000001.1"/>
</dbReference>
<dbReference type="GO" id="GO:0043802">
    <property type="term" value="F:hydrogenobyrinic acid a,c-diamide synthase (glutamine-hydrolysing) activity"/>
    <property type="evidence" value="ECO:0007669"/>
    <property type="project" value="UniProtKB-UniRule"/>
</dbReference>
<comment type="similarity">
    <text evidence="2">Belongs to the CobB/CobQ family. CobQ subfamily.</text>
</comment>
<dbReference type="SUPFAM" id="SSF52540">
    <property type="entry name" value="P-loop containing nucleoside triphosphate hydrolases"/>
    <property type="match status" value="1"/>
</dbReference>
<evidence type="ECO:0000256" key="3">
    <source>
        <dbReference type="ARBA" id="ARBA00022573"/>
    </source>
</evidence>
<comment type="caution">
    <text evidence="12">The sequence shown here is derived from an EMBL/GenBank/DDBJ whole genome shotgun (WGS) entry which is preliminary data.</text>
</comment>
<dbReference type="HAMAP" id="MF_00027">
    <property type="entry name" value="CobB_CbiA"/>
    <property type="match status" value="1"/>
</dbReference>
<dbReference type="GO" id="GO:0042242">
    <property type="term" value="F:cobyrinic acid a,c-diamide synthase activity"/>
    <property type="evidence" value="ECO:0007669"/>
    <property type="project" value="InterPro"/>
</dbReference>
<evidence type="ECO:0000256" key="9">
    <source>
        <dbReference type="HAMAP-Rule" id="MF_00027"/>
    </source>
</evidence>
<dbReference type="InterPro" id="IPR029062">
    <property type="entry name" value="Class_I_gatase-like"/>
</dbReference>
<dbReference type="InterPro" id="IPR004484">
    <property type="entry name" value="CbiA/CobB_synth"/>
</dbReference>
<proteinExistence type="inferred from homology"/>
<keyword evidence="7 9" id="KW-0460">Magnesium</keyword>
<keyword evidence="6 9" id="KW-0067">ATP-binding</keyword>
<evidence type="ECO:0000256" key="5">
    <source>
        <dbReference type="ARBA" id="ARBA00022741"/>
    </source>
</evidence>
<dbReference type="CDD" id="cd05388">
    <property type="entry name" value="CobB_N"/>
    <property type="match status" value="1"/>
</dbReference>
<evidence type="ECO:0000313" key="12">
    <source>
        <dbReference type="EMBL" id="RPE71558.1"/>
    </source>
</evidence>
<protein>
    <recommendedName>
        <fullName evidence="9">Hydrogenobyrinate a,c-diamide synthase</fullName>
        <ecNumber evidence="9">6.3.5.9</ecNumber>
    </recommendedName>
    <alternativeName>
        <fullName evidence="9">Hydrogenobyrinic acid a,c-diamide synthase</fullName>
    </alternativeName>
</protein>
<accession>A0A3N4UNG9</accession>
<evidence type="ECO:0000259" key="11">
    <source>
        <dbReference type="Pfam" id="PF07685"/>
    </source>
</evidence>
<evidence type="ECO:0000259" key="10">
    <source>
        <dbReference type="Pfam" id="PF01656"/>
    </source>
</evidence>
<feature type="domain" description="CobQ/CobB/MinD/ParA nucleotide binding" evidence="10">
    <location>
        <begin position="5"/>
        <end position="188"/>
    </location>
</feature>
<comment type="miscellaneous">
    <text evidence="9">The a and c carboxylates of hydrogenobyrinate are activated for nucleophilic attack via formation of a phosphorylated intermediate by ATP. CobB catalyzes first the amidation of the c-carboxylate, and then that of the a-carboxylate.</text>
</comment>
<feature type="site" description="Increases nucleophilicity of active site Cys" evidence="9">
    <location>
        <position position="423"/>
    </location>
</feature>
<evidence type="ECO:0000256" key="6">
    <source>
        <dbReference type="ARBA" id="ARBA00022840"/>
    </source>
</evidence>
<comment type="pathway">
    <text evidence="9">Cofactor biosynthesis; adenosylcobalamin biosynthesis; cob(II)yrinate a,c-diamide from precorrin-2 (aerobic route): step 9/10.</text>
</comment>
<dbReference type="EC" id="6.3.5.9" evidence="9"/>
<comment type="catalytic activity">
    <reaction evidence="9">
        <text>hydrogenobyrinate + 2 L-glutamine + 2 ATP + 2 H2O = hydrogenobyrinate a,c-diamide + 2 L-glutamate + 2 ADP + 2 phosphate + 2 H(+)</text>
        <dbReference type="Rhea" id="RHEA:12544"/>
        <dbReference type="ChEBI" id="CHEBI:15377"/>
        <dbReference type="ChEBI" id="CHEBI:15378"/>
        <dbReference type="ChEBI" id="CHEBI:29985"/>
        <dbReference type="ChEBI" id="CHEBI:30616"/>
        <dbReference type="ChEBI" id="CHEBI:43474"/>
        <dbReference type="ChEBI" id="CHEBI:58359"/>
        <dbReference type="ChEBI" id="CHEBI:77873"/>
        <dbReference type="ChEBI" id="CHEBI:77874"/>
        <dbReference type="ChEBI" id="CHEBI:456216"/>
        <dbReference type="EC" id="6.3.5.9"/>
    </reaction>
</comment>
<dbReference type="Proteomes" id="UP000269689">
    <property type="component" value="Unassembled WGS sequence"/>
</dbReference>
<dbReference type="GO" id="GO:0009236">
    <property type="term" value="P:cobalamin biosynthetic process"/>
    <property type="evidence" value="ECO:0007669"/>
    <property type="project" value="UniProtKB-UniRule"/>
</dbReference>
<evidence type="ECO:0000313" key="13">
    <source>
        <dbReference type="Proteomes" id="UP000269689"/>
    </source>
</evidence>
<dbReference type="NCBIfam" id="NF002204">
    <property type="entry name" value="PRK01077.1"/>
    <property type="match status" value="1"/>
</dbReference>
<dbReference type="Pfam" id="PF07685">
    <property type="entry name" value="GATase_3"/>
    <property type="match status" value="1"/>
</dbReference>
<dbReference type="PANTHER" id="PTHR43873:SF1">
    <property type="entry name" value="COBYRINATE A,C-DIAMIDE SYNTHASE"/>
    <property type="match status" value="1"/>
</dbReference>
<keyword evidence="8 9" id="KW-0315">Glutamine amidotransferase</keyword>
<keyword evidence="5 9" id="KW-0547">Nucleotide-binding</keyword>
<keyword evidence="4 9" id="KW-0436">Ligase</keyword>
<gene>
    <name evidence="9" type="primary">cobB</name>
    <name evidence="12" type="ORF">EDD53_0679</name>
</gene>
<dbReference type="InterPro" id="IPR011698">
    <property type="entry name" value="GATase_3"/>
</dbReference>
<evidence type="ECO:0000256" key="2">
    <source>
        <dbReference type="ARBA" id="ARBA00006205"/>
    </source>
</evidence>